<evidence type="ECO:0000256" key="3">
    <source>
        <dbReference type="ARBA" id="ARBA00022781"/>
    </source>
</evidence>
<dbReference type="InterPro" id="IPR000711">
    <property type="entry name" value="ATPase_OSCP/dsu"/>
</dbReference>
<evidence type="ECO:0000256" key="6">
    <source>
        <dbReference type="ARBA" id="ARBA00023310"/>
    </source>
</evidence>
<dbReference type="GO" id="GO:0046933">
    <property type="term" value="F:proton-transporting ATP synthase activity, rotational mechanism"/>
    <property type="evidence" value="ECO:0007669"/>
    <property type="project" value="UniProtKB-UniRule"/>
</dbReference>
<dbReference type="SUPFAM" id="SSF47928">
    <property type="entry name" value="N-terminal domain of the delta subunit of the F1F0-ATP synthase"/>
    <property type="match status" value="1"/>
</dbReference>
<evidence type="ECO:0000256" key="4">
    <source>
        <dbReference type="ARBA" id="ARBA00023065"/>
    </source>
</evidence>
<feature type="coiled-coil region" evidence="8">
    <location>
        <begin position="122"/>
        <end position="174"/>
    </location>
</feature>
<dbReference type="InterPro" id="IPR026015">
    <property type="entry name" value="ATP_synth_OSCP/delta_N_sf"/>
</dbReference>
<keyword evidence="12" id="KW-1185">Reference proteome</keyword>
<keyword evidence="6 7" id="KW-0066">ATP synthesis</keyword>
<evidence type="ECO:0000256" key="7">
    <source>
        <dbReference type="HAMAP-Rule" id="MF_01416"/>
    </source>
</evidence>
<accession>A0A4Y6I5R4</accession>
<evidence type="ECO:0000313" key="9">
    <source>
        <dbReference type="EMBL" id="QCZ36671.1"/>
    </source>
</evidence>
<evidence type="ECO:0000256" key="1">
    <source>
        <dbReference type="ARBA" id="ARBA00004370"/>
    </source>
</evidence>
<accession>A0A5B7XUU2</accession>
<organism evidence="10 12">
    <name type="scientific">Mycoplasma nasistruthionis</name>
    <dbReference type="NCBI Taxonomy" id="353852"/>
    <lineage>
        <taxon>Bacteria</taxon>
        <taxon>Bacillati</taxon>
        <taxon>Mycoplasmatota</taxon>
        <taxon>Mollicutes</taxon>
        <taxon>Mycoplasmataceae</taxon>
        <taxon>Mycoplasma</taxon>
    </lineage>
</organism>
<protein>
    <recommendedName>
        <fullName evidence="7">ATP synthase subunit delta</fullName>
    </recommendedName>
    <alternativeName>
        <fullName evidence="7">ATP synthase F(1) sector subunit delta</fullName>
    </alternativeName>
    <alternativeName>
        <fullName evidence="7">F-type ATPase subunit delta</fullName>
        <shortName evidence="7">F-ATPase subunit delta</shortName>
    </alternativeName>
</protein>
<dbReference type="PRINTS" id="PR00125">
    <property type="entry name" value="ATPASEDELTA"/>
</dbReference>
<comment type="function">
    <text evidence="7">This protein is part of the stalk that links CF(0) to CF(1). It either transmits conformational changes from CF(0) to CF(1) or is implicated in proton conduction.</text>
</comment>
<evidence type="ECO:0000313" key="12">
    <source>
        <dbReference type="Proteomes" id="UP000315201"/>
    </source>
</evidence>
<dbReference type="OrthoDB" id="400380at2"/>
<dbReference type="KEGG" id="mnh:FG904_01420"/>
<dbReference type="EMBL" id="CP040825">
    <property type="protein sequence ID" value="QCZ36671.1"/>
    <property type="molecule type" value="Genomic_DNA"/>
</dbReference>
<reference evidence="10 12" key="1">
    <citation type="submission" date="2019-06" db="EMBL/GenBank/DDBJ databases">
        <title>Mycoplasma nasistruthionis sp. nov. str Ms03.</title>
        <authorList>
            <person name="Botes A."/>
        </authorList>
    </citation>
    <scope>NUCLEOTIDE SEQUENCE [LARGE SCALE GENOMIC DNA]</scope>
    <source>
        <strain evidence="10 12">Ms03</strain>
    </source>
</reference>
<dbReference type="HAMAP" id="MF_01416">
    <property type="entry name" value="ATP_synth_delta_bact"/>
    <property type="match status" value="1"/>
</dbReference>
<dbReference type="Proteomes" id="UP000305457">
    <property type="component" value="Chromosome"/>
</dbReference>
<gene>
    <name evidence="7 10" type="primary">atpH</name>
    <name evidence="9" type="ORF">FG904_01420</name>
    <name evidence="10" type="ORF">FIV53_01430</name>
</gene>
<dbReference type="Pfam" id="PF00213">
    <property type="entry name" value="OSCP"/>
    <property type="match status" value="1"/>
</dbReference>
<comment type="similarity">
    <text evidence="7">Belongs to the ATPase delta chain family.</text>
</comment>
<keyword evidence="7" id="KW-0139">CF(1)</keyword>
<proteinExistence type="inferred from homology"/>
<dbReference type="RefSeq" id="WP_139592154.1">
    <property type="nucleotide sequence ID" value="NZ_CP040825.1"/>
</dbReference>
<keyword evidence="3 7" id="KW-0375">Hydrogen ion transport</keyword>
<evidence type="ECO:0000256" key="2">
    <source>
        <dbReference type="ARBA" id="ARBA00022448"/>
    </source>
</evidence>
<evidence type="ECO:0000313" key="11">
    <source>
        <dbReference type="Proteomes" id="UP000305457"/>
    </source>
</evidence>
<dbReference type="NCBIfam" id="TIGR01145">
    <property type="entry name" value="ATP_synt_delta"/>
    <property type="match status" value="1"/>
</dbReference>
<sequence>MYYKRNVSAYAVAIYDLVKENDKFNEIQPEFEQVKNIITAHPELIDYLKNDLISEQERLKTVDLVFQGLDTIILNTIKVVVLRKMTPFLKKIIVEYLKLANNELKVRFVRVLSAFPLDSDQLDNIREKLQKVTRRTVVLKNEIDSTLISGIKIVSKTEVLEMNLQNDLNKIKNEFIIKKEVL</sequence>
<keyword evidence="4 7" id="KW-0406">Ion transport</keyword>
<keyword evidence="7" id="KW-1003">Cell membrane</keyword>
<comment type="function">
    <text evidence="7">F(1)F(0) ATP synthase produces ATP from ADP in the presence of a proton or sodium gradient. F-type ATPases consist of two structural domains, F(1) containing the extramembraneous catalytic core and F(0) containing the membrane proton channel, linked together by a central stalk and a peripheral stalk. During catalysis, ATP synthesis in the catalytic domain of F(1) is coupled via a rotary mechanism of the central stalk subunits to proton translocation.</text>
</comment>
<keyword evidence="2 7" id="KW-0813">Transport</keyword>
<dbReference type="GO" id="GO:0045259">
    <property type="term" value="C:proton-transporting ATP synthase complex"/>
    <property type="evidence" value="ECO:0007669"/>
    <property type="project" value="UniProtKB-KW"/>
</dbReference>
<dbReference type="AlphaFoldDB" id="A0A4Y6I5R4"/>
<keyword evidence="8" id="KW-0175">Coiled coil</keyword>
<keyword evidence="5 7" id="KW-0472">Membrane</keyword>
<comment type="subcellular location">
    <subcellularLocation>
        <location evidence="7">Cell membrane</location>
        <topology evidence="7">Peripheral membrane protein</topology>
    </subcellularLocation>
    <subcellularLocation>
        <location evidence="1">Membrane</location>
    </subcellularLocation>
</comment>
<dbReference type="Gene3D" id="1.10.520.20">
    <property type="entry name" value="N-terminal domain of the delta subunit of the F1F0-ATP synthase"/>
    <property type="match status" value="1"/>
</dbReference>
<name>A0A4Y6I5R4_9MOLU</name>
<dbReference type="GO" id="GO:0005886">
    <property type="term" value="C:plasma membrane"/>
    <property type="evidence" value="ECO:0007669"/>
    <property type="project" value="UniProtKB-SubCell"/>
</dbReference>
<evidence type="ECO:0000256" key="8">
    <source>
        <dbReference type="SAM" id="Coils"/>
    </source>
</evidence>
<reference evidence="9 11" key="2">
    <citation type="submission" date="2019-06" db="EMBL/GenBank/DDBJ databases">
        <title>Mycoplasma sp. 2F1A isolated from ostrich.</title>
        <authorList>
            <person name="Spergser J."/>
        </authorList>
    </citation>
    <scope>NUCLEOTIDE SEQUENCE [LARGE SCALE GENOMIC DNA]</scope>
    <source>
        <strain evidence="9 11">2F1A</strain>
    </source>
</reference>
<dbReference type="EMBL" id="CP041147">
    <property type="protein sequence ID" value="QDF64965.1"/>
    <property type="molecule type" value="Genomic_DNA"/>
</dbReference>
<evidence type="ECO:0000256" key="5">
    <source>
        <dbReference type="ARBA" id="ARBA00023136"/>
    </source>
</evidence>
<dbReference type="Proteomes" id="UP000315201">
    <property type="component" value="Chromosome"/>
</dbReference>
<evidence type="ECO:0000313" key="10">
    <source>
        <dbReference type="EMBL" id="QDF64965.1"/>
    </source>
</evidence>
<dbReference type="PANTHER" id="PTHR11910">
    <property type="entry name" value="ATP SYNTHASE DELTA CHAIN"/>
    <property type="match status" value="1"/>
</dbReference>